<proteinExistence type="predicted"/>
<name>A0A9P6D664_PLEER</name>
<comment type="caution">
    <text evidence="1">The sequence shown here is derived from an EMBL/GenBank/DDBJ whole genome shotgun (WGS) entry which is preliminary data.</text>
</comment>
<dbReference type="AlphaFoldDB" id="A0A9P6D664"/>
<evidence type="ECO:0000313" key="2">
    <source>
        <dbReference type="Proteomes" id="UP000807025"/>
    </source>
</evidence>
<dbReference type="EMBL" id="MU154575">
    <property type="protein sequence ID" value="KAF9494271.1"/>
    <property type="molecule type" value="Genomic_DNA"/>
</dbReference>
<organism evidence="1 2">
    <name type="scientific">Pleurotus eryngii</name>
    <name type="common">Boletus of the steppes</name>
    <dbReference type="NCBI Taxonomy" id="5323"/>
    <lineage>
        <taxon>Eukaryota</taxon>
        <taxon>Fungi</taxon>
        <taxon>Dikarya</taxon>
        <taxon>Basidiomycota</taxon>
        <taxon>Agaricomycotina</taxon>
        <taxon>Agaricomycetes</taxon>
        <taxon>Agaricomycetidae</taxon>
        <taxon>Agaricales</taxon>
        <taxon>Pleurotineae</taxon>
        <taxon>Pleurotaceae</taxon>
        <taxon>Pleurotus</taxon>
    </lineage>
</organism>
<keyword evidence="2" id="KW-1185">Reference proteome</keyword>
<dbReference type="Proteomes" id="UP000807025">
    <property type="component" value="Unassembled WGS sequence"/>
</dbReference>
<sequence length="187" mass="21315">MDLIVCPMITVEDGCRHVKSMTCNNKSILGELEAVSLKDIDIDPSVRFAAARCYRGTAGHAIRRWSIKQLFKSSFISSCDAAERPMLWRKHYCTLAALSLIETLYGSGLLQHPRSRWSDRRTNDLALRTISCLRTGEPREEIQVSPRRIQHKPGQNELIVPKLRKIEPAVRKSFHCHNHPASTRGRQ</sequence>
<protein>
    <submittedName>
        <fullName evidence="1">Uncharacterized protein</fullName>
    </submittedName>
</protein>
<evidence type="ECO:0000313" key="1">
    <source>
        <dbReference type="EMBL" id="KAF9494271.1"/>
    </source>
</evidence>
<reference evidence="1" key="1">
    <citation type="submission" date="2020-11" db="EMBL/GenBank/DDBJ databases">
        <authorList>
            <consortium name="DOE Joint Genome Institute"/>
            <person name="Ahrendt S."/>
            <person name="Riley R."/>
            <person name="Andreopoulos W."/>
            <person name="Labutti K."/>
            <person name="Pangilinan J."/>
            <person name="Ruiz-Duenas F.J."/>
            <person name="Barrasa J.M."/>
            <person name="Sanchez-Garcia M."/>
            <person name="Camarero S."/>
            <person name="Miyauchi S."/>
            <person name="Serrano A."/>
            <person name="Linde D."/>
            <person name="Babiker R."/>
            <person name="Drula E."/>
            <person name="Ayuso-Fernandez I."/>
            <person name="Pacheco R."/>
            <person name="Padilla G."/>
            <person name="Ferreira P."/>
            <person name="Barriuso J."/>
            <person name="Kellner H."/>
            <person name="Castanera R."/>
            <person name="Alfaro M."/>
            <person name="Ramirez L."/>
            <person name="Pisabarro A.G."/>
            <person name="Kuo A."/>
            <person name="Tritt A."/>
            <person name="Lipzen A."/>
            <person name="He G."/>
            <person name="Yan M."/>
            <person name="Ng V."/>
            <person name="Cullen D."/>
            <person name="Martin F."/>
            <person name="Rosso M.-N."/>
            <person name="Henrissat B."/>
            <person name="Hibbett D."/>
            <person name="Martinez A.T."/>
            <person name="Grigoriev I.V."/>
        </authorList>
    </citation>
    <scope>NUCLEOTIDE SEQUENCE</scope>
    <source>
        <strain evidence="1">ATCC 90797</strain>
    </source>
</reference>
<accession>A0A9P6D664</accession>
<gene>
    <name evidence="1" type="ORF">BDN71DRAFT_1449163</name>
</gene>